<dbReference type="Gene3D" id="3.40.30.10">
    <property type="entry name" value="Glutaredoxin"/>
    <property type="match status" value="1"/>
</dbReference>
<evidence type="ECO:0000313" key="2">
    <source>
        <dbReference type="EMBL" id="VAW01990.1"/>
    </source>
</evidence>
<name>A0A3B0SCG6_9ZZZZ</name>
<reference evidence="2" key="1">
    <citation type="submission" date="2018-06" db="EMBL/GenBank/DDBJ databases">
        <authorList>
            <person name="Zhirakovskaya E."/>
        </authorList>
    </citation>
    <scope>NUCLEOTIDE SEQUENCE</scope>
</reference>
<sequence length="162" mass="17890">MRYFIGLLTVGFIAMLFVVKAPQSAAVAETQTGQTIAAERVEDQPVTSVMFYSNWCGACQILDPKLEKAKLGFTDRPVDFVKFNFSYAMVQGAKLQALAEEKNLTNIYAKNKGKTGFVLLIEPKTERVMDVITMRDSVEEITAKLERSLQRAANSPDAKSAG</sequence>
<dbReference type="InterPro" id="IPR013766">
    <property type="entry name" value="Thioredoxin_domain"/>
</dbReference>
<dbReference type="Pfam" id="PF00085">
    <property type="entry name" value="Thioredoxin"/>
    <property type="match status" value="1"/>
</dbReference>
<dbReference type="AlphaFoldDB" id="A0A3B0SCG6"/>
<feature type="domain" description="Thioredoxin" evidence="1">
    <location>
        <begin position="15"/>
        <end position="150"/>
    </location>
</feature>
<dbReference type="EMBL" id="UOEE01000331">
    <property type="protein sequence ID" value="VAW01990.1"/>
    <property type="molecule type" value="Genomic_DNA"/>
</dbReference>
<organism evidence="2">
    <name type="scientific">hydrothermal vent metagenome</name>
    <dbReference type="NCBI Taxonomy" id="652676"/>
    <lineage>
        <taxon>unclassified sequences</taxon>
        <taxon>metagenomes</taxon>
        <taxon>ecological metagenomes</taxon>
    </lineage>
</organism>
<accession>A0A3B0SCG6</accession>
<proteinExistence type="predicted"/>
<dbReference type="SUPFAM" id="SSF52833">
    <property type="entry name" value="Thioredoxin-like"/>
    <property type="match status" value="1"/>
</dbReference>
<evidence type="ECO:0000259" key="1">
    <source>
        <dbReference type="PROSITE" id="PS51352"/>
    </source>
</evidence>
<dbReference type="InterPro" id="IPR036249">
    <property type="entry name" value="Thioredoxin-like_sf"/>
</dbReference>
<dbReference type="CDD" id="cd02961">
    <property type="entry name" value="PDI_a_family"/>
    <property type="match status" value="1"/>
</dbReference>
<protein>
    <recommendedName>
        <fullName evidence="1">Thioredoxin domain-containing protein</fullName>
    </recommendedName>
</protein>
<dbReference type="PROSITE" id="PS51352">
    <property type="entry name" value="THIOREDOXIN_2"/>
    <property type="match status" value="1"/>
</dbReference>
<gene>
    <name evidence="2" type="ORF">MNBD_ALPHA06-1891</name>
</gene>